<accession>A0AAV6TGL0</accession>
<protein>
    <recommendedName>
        <fullName evidence="3">MATH domain-containing protein</fullName>
    </recommendedName>
</protein>
<comment type="caution">
    <text evidence="1">The sequence shown here is derived from an EMBL/GenBank/DDBJ whole genome shotgun (WGS) entry which is preliminary data.</text>
</comment>
<sequence>MWILNRTGCLTVTWEIENFTLLMLAEDCILRSPPLDESTNWTLTVNPSSSDVWFKLRNFTFSGSSHDQCEMAFVSSTGQEIPLQRRSLTLFKMERYVMFGENAEDILAQVTLTVRCRIRKRSLKTSRKLNLRSVLERVDYLWNLEKFDSSNFNTGVILKRENVRLYITQDKKSEKGVHTIVVRGVPAKNGCLAFVDFKLSVEGGGGYVAQKELNARKDSYTCEIVTERSYDDGYFQLQLKCIVAIEEDFGDISHIATTGQSKRETSNVQCSNNKTDAFKTQFLECIHTMHIFTLTAFALHPLLRWEYAKARRPSLPTLGTWPSAP</sequence>
<dbReference type="AlphaFoldDB" id="A0AAV6TGL0"/>
<reference evidence="1 2" key="1">
    <citation type="journal article" date="2022" name="Nat. Ecol. Evol.">
        <title>A masculinizing supergene underlies an exaggerated male reproductive morph in a spider.</title>
        <authorList>
            <person name="Hendrickx F."/>
            <person name="De Corte Z."/>
            <person name="Sonet G."/>
            <person name="Van Belleghem S.M."/>
            <person name="Kostlbacher S."/>
            <person name="Vangestel C."/>
        </authorList>
    </citation>
    <scope>NUCLEOTIDE SEQUENCE [LARGE SCALE GENOMIC DNA]</scope>
    <source>
        <strain evidence="1">W744_W776</strain>
    </source>
</reference>
<gene>
    <name evidence="1" type="ORF">JTE90_027896</name>
</gene>
<proteinExistence type="predicted"/>
<dbReference type="Proteomes" id="UP000827092">
    <property type="component" value="Unassembled WGS sequence"/>
</dbReference>
<dbReference type="EMBL" id="JAFNEN010004618">
    <property type="protein sequence ID" value="KAG8170974.1"/>
    <property type="molecule type" value="Genomic_DNA"/>
</dbReference>
<name>A0AAV6TGL0_9ARAC</name>
<evidence type="ECO:0008006" key="3">
    <source>
        <dbReference type="Google" id="ProtNLM"/>
    </source>
</evidence>
<organism evidence="1 2">
    <name type="scientific">Oedothorax gibbosus</name>
    <dbReference type="NCBI Taxonomy" id="931172"/>
    <lineage>
        <taxon>Eukaryota</taxon>
        <taxon>Metazoa</taxon>
        <taxon>Ecdysozoa</taxon>
        <taxon>Arthropoda</taxon>
        <taxon>Chelicerata</taxon>
        <taxon>Arachnida</taxon>
        <taxon>Araneae</taxon>
        <taxon>Araneomorphae</taxon>
        <taxon>Entelegynae</taxon>
        <taxon>Araneoidea</taxon>
        <taxon>Linyphiidae</taxon>
        <taxon>Erigoninae</taxon>
        <taxon>Oedothorax</taxon>
    </lineage>
</organism>
<evidence type="ECO:0000313" key="2">
    <source>
        <dbReference type="Proteomes" id="UP000827092"/>
    </source>
</evidence>
<keyword evidence="2" id="KW-1185">Reference proteome</keyword>
<evidence type="ECO:0000313" key="1">
    <source>
        <dbReference type="EMBL" id="KAG8170974.1"/>
    </source>
</evidence>